<dbReference type="Proteomes" id="UP000887013">
    <property type="component" value="Unassembled WGS sequence"/>
</dbReference>
<gene>
    <name evidence="1" type="ORF">NPIL_423531</name>
</gene>
<comment type="caution">
    <text evidence="1">The sequence shown here is derived from an EMBL/GenBank/DDBJ whole genome shotgun (WGS) entry which is preliminary data.</text>
</comment>
<protein>
    <submittedName>
        <fullName evidence="1">Uncharacterized protein</fullName>
    </submittedName>
</protein>
<proteinExistence type="predicted"/>
<evidence type="ECO:0000313" key="2">
    <source>
        <dbReference type="Proteomes" id="UP000887013"/>
    </source>
</evidence>
<organism evidence="1 2">
    <name type="scientific">Nephila pilipes</name>
    <name type="common">Giant wood spider</name>
    <name type="synonym">Nephila maculata</name>
    <dbReference type="NCBI Taxonomy" id="299642"/>
    <lineage>
        <taxon>Eukaryota</taxon>
        <taxon>Metazoa</taxon>
        <taxon>Ecdysozoa</taxon>
        <taxon>Arthropoda</taxon>
        <taxon>Chelicerata</taxon>
        <taxon>Arachnida</taxon>
        <taxon>Araneae</taxon>
        <taxon>Araneomorphae</taxon>
        <taxon>Entelegynae</taxon>
        <taxon>Araneoidea</taxon>
        <taxon>Nephilidae</taxon>
        <taxon>Nephila</taxon>
    </lineage>
</organism>
<reference evidence="1" key="1">
    <citation type="submission" date="2020-08" db="EMBL/GenBank/DDBJ databases">
        <title>Multicomponent nature underlies the extraordinary mechanical properties of spider dragline silk.</title>
        <authorList>
            <person name="Kono N."/>
            <person name="Nakamura H."/>
            <person name="Mori M."/>
            <person name="Yoshida Y."/>
            <person name="Ohtoshi R."/>
            <person name="Malay A.D."/>
            <person name="Moran D.A.P."/>
            <person name="Tomita M."/>
            <person name="Numata K."/>
            <person name="Arakawa K."/>
        </authorList>
    </citation>
    <scope>NUCLEOTIDE SEQUENCE</scope>
</reference>
<dbReference type="AlphaFoldDB" id="A0A8X6UMQ3"/>
<keyword evidence="2" id="KW-1185">Reference proteome</keyword>
<accession>A0A8X6UMQ3</accession>
<sequence length="142" mass="15750">MLLKSDGHNLDPFPRGVALYKDFITVLENDSNKRICLIRKDVYGVLSFHGVSTAPTGLTTDYVYSICAIIMSYASVIIDLHLAANEFCLFHQHDVREIGIRLTRQGASILQGSNGHADVSAAILKPDNIRASYTSVFLNFLY</sequence>
<name>A0A8X6UMQ3_NEPPI</name>
<evidence type="ECO:0000313" key="1">
    <source>
        <dbReference type="EMBL" id="GFU38257.1"/>
    </source>
</evidence>
<dbReference type="EMBL" id="BMAW01084345">
    <property type="protein sequence ID" value="GFU38257.1"/>
    <property type="molecule type" value="Genomic_DNA"/>
</dbReference>